<dbReference type="PROSITE" id="PS00636">
    <property type="entry name" value="DNAJ_1"/>
    <property type="match status" value="1"/>
</dbReference>
<dbReference type="AlphaFoldDB" id="A0ABD2Y993"/>
<dbReference type="Gene3D" id="1.10.287.110">
    <property type="entry name" value="DnaJ domain"/>
    <property type="match status" value="1"/>
</dbReference>
<dbReference type="SUPFAM" id="SSF46565">
    <property type="entry name" value="Chaperone J-domain"/>
    <property type="match status" value="1"/>
</dbReference>
<dbReference type="PANTHER" id="PTHR45432">
    <property type="entry name" value="CHAPERONE PROTEIN DNAJ 11, CHLOROPLASTIC-LIKE"/>
    <property type="match status" value="1"/>
</dbReference>
<dbReference type="CDD" id="cd06257">
    <property type="entry name" value="DnaJ"/>
    <property type="match status" value="1"/>
</dbReference>
<name>A0ABD2Y993_9GENT</name>
<proteinExistence type="predicted"/>
<evidence type="ECO:0000313" key="2">
    <source>
        <dbReference type="EMBL" id="KAL3503675.1"/>
    </source>
</evidence>
<dbReference type="PANTHER" id="PTHR45432:SF2">
    <property type="entry name" value="CHAPERONE PROTEIN DNAJ 11, CHLOROPLASTIC"/>
    <property type="match status" value="1"/>
</dbReference>
<gene>
    <name evidence="2" type="ORF">ACH5RR_038124</name>
</gene>
<reference evidence="2 3" key="1">
    <citation type="submission" date="2024-11" db="EMBL/GenBank/DDBJ databases">
        <title>A near-complete genome assembly of Cinchona calisaya.</title>
        <authorList>
            <person name="Lian D.C."/>
            <person name="Zhao X.W."/>
            <person name="Wei L."/>
        </authorList>
    </citation>
    <scope>NUCLEOTIDE SEQUENCE [LARGE SCALE GENOMIC DNA]</scope>
    <source>
        <tissue evidence="2">Nenye</tissue>
    </source>
</reference>
<evidence type="ECO:0000259" key="1">
    <source>
        <dbReference type="PROSITE" id="PS50076"/>
    </source>
</evidence>
<dbReference type="InterPro" id="IPR018253">
    <property type="entry name" value="DnaJ_domain_CS"/>
</dbReference>
<dbReference type="InterPro" id="IPR036869">
    <property type="entry name" value="J_dom_sf"/>
</dbReference>
<keyword evidence="3" id="KW-1185">Reference proteome</keyword>
<dbReference type="PROSITE" id="PS50076">
    <property type="entry name" value="DNAJ_2"/>
    <property type="match status" value="1"/>
</dbReference>
<accession>A0ABD2Y993</accession>
<sequence>MSFSINRLSISAAVAEESPPAVETRRKQGNLYQVLRVRQKASQLEIKTAYRTLAKIYHPDVAVAGEAKHPEESFDGCDFIEIRKAYSTLSDPAARAVYDLTLSIRTLPRPLGVNYSSAPGGFRRYPGLYATRRWETDQCW</sequence>
<evidence type="ECO:0000313" key="3">
    <source>
        <dbReference type="Proteomes" id="UP001630127"/>
    </source>
</evidence>
<dbReference type="Pfam" id="PF00226">
    <property type="entry name" value="DnaJ"/>
    <property type="match status" value="1"/>
</dbReference>
<feature type="domain" description="J" evidence="1">
    <location>
        <begin position="30"/>
        <end position="102"/>
    </location>
</feature>
<comment type="caution">
    <text evidence="2">The sequence shown here is derived from an EMBL/GenBank/DDBJ whole genome shotgun (WGS) entry which is preliminary data.</text>
</comment>
<protein>
    <recommendedName>
        <fullName evidence="1">J domain-containing protein</fullName>
    </recommendedName>
</protein>
<dbReference type="SMART" id="SM00271">
    <property type="entry name" value="DnaJ"/>
    <property type="match status" value="1"/>
</dbReference>
<dbReference type="Proteomes" id="UP001630127">
    <property type="component" value="Unassembled WGS sequence"/>
</dbReference>
<dbReference type="EMBL" id="JBJUIK010000015">
    <property type="protein sequence ID" value="KAL3503675.1"/>
    <property type="molecule type" value="Genomic_DNA"/>
</dbReference>
<dbReference type="InterPro" id="IPR001623">
    <property type="entry name" value="DnaJ_domain"/>
</dbReference>
<dbReference type="PRINTS" id="PR00625">
    <property type="entry name" value="JDOMAIN"/>
</dbReference>
<organism evidence="2 3">
    <name type="scientific">Cinchona calisaya</name>
    <dbReference type="NCBI Taxonomy" id="153742"/>
    <lineage>
        <taxon>Eukaryota</taxon>
        <taxon>Viridiplantae</taxon>
        <taxon>Streptophyta</taxon>
        <taxon>Embryophyta</taxon>
        <taxon>Tracheophyta</taxon>
        <taxon>Spermatophyta</taxon>
        <taxon>Magnoliopsida</taxon>
        <taxon>eudicotyledons</taxon>
        <taxon>Gunneridae</taxon>
        <taxon>Pentapetalae</taxon>
        <taxon>asterids</taxon>
        <taxon>lamiids</taxon>
        <taxon>Gentianales</taxon>
        <taxon>Rubiaceae</taxon>
        <taxon>Cinchonoideae</taxon>
        <taxon>Cinchoneae</taxon>
        <taxon>Cinchona</taxon>
    </lineage>
</organism>